<keyword evidence="2 5" id="KW-0238">DNA-binding</keyword>
<evidence type="ECO:0000256" key="2">
    <source>
        <dbReference type="ARBA" id="ARBA00023125"/>
    </source>
</evidence>
<keyword evidence="3" id="KW-0804">Transcription</keyword>
<dbReference type="Proteomes" id="UP000199520">
    <property type="component" value="Unassembled WGS sequence"/>
</dbReference>
<dbReference type="PROSITE" id="PS50949">
    <property type="entry name" value="HTH_GNTR"/>
    <property type="match status" value="1"/>
</dbReference>
<protein>
    <submittedName>
        <fullName evidence="5">DNA-binding transcriptional regulator, GntR family</fullName>
    </submittedName>
</protein>
<evidence type="ECO:0000256" key="3">
    <source>
        <dbReference type="ARBA" id="ARBA00023163"/>
    </source>
</evidence>
<dbReference type="InterPro" id="IPR000524">
    <property type="entry name" value="Tscrpt_reg_HTH_GntR"/>
</dbReference>
<dbReference type="GO" id="GO:0003700">
    <property type="term" value="F:DNA-binding transcription factor activity"/>
    <property type="evidence" value="ECO:0007669"/>
    <property type="project" value="InterPro"/>
</dbReference>
<dbReference type="AlphaFoldDB" id="A0A1I4JNA4"/>
<dbReference type="Gene3D" id="1.20.120.530">
    <property type="entry name" value="GntR ligand-binding domain-like"/>
    <property type="match status" value="1"/>
</dbReference>
<dbReference type="InterPro" id="IPR011711">
    <property type="entry name" value="GntR_C"/>
</dbReference>
<name>A0A1I4JNA4_9FIRM</name>
<keyword evidence="1" id="KW-0805">Transcription regulation</keyword>
<accession>A0A1I4JNA4</accession>
<dbReference type="Pfam" id="PF00392">
    <property type="entry name" value="GntR"/>
    <property type="match status" value="1"/>
</dbReference>
<dbReference type="PANTHER" id="PTHR43537">
    <property type="entry name" value="TRANSCRIPTIONAL REGULATOR, GNTR FAMILY"/>
    <property type="match status" value="1"/>
</dbReference>
<dbReference type="InterPro" id="IPR036390">
    <property type="entry name" value="WH_DNA-bd_sf"/>
</dbReference>
<evidence type="ECO:0000313" key="6">
    <source>
        <dbReference type="Proteomes" id="UP000199520"/>
    </source>
</evidence>
<dbReference type="SUPFAM" id="SSF48008">
    <property type="entry name" value="GntR ligand-binding domain-like"/>
    <property type="match status" value="1"/>
</dbReference>
<dbReference type="Pfam" id="PF07729">
    <property type="entry name" value="FCD"/>
    <property type="match status" value="1"/>
</dbReference>
<dbReference type="STRING" id="1123291.SAMN04490355_101344"/>
<dbReference type="PANTHER" id="PTHR43537:SF24">
    <property type="entry name" value="GLUCONATE OPERON TRANSCRIPTIONAL REPRESSOR"/>
    <property type="match status" value="1"/>
</dbReference>
<keyword evidence="6" id="KW-1185">Reference proteome</keyword>
<sequence length="222" mass="25513">MSVNNKEENDNFGSLTQIAYKMIKEKIVNGELKQGDVISISAMAKKLNISRTPITYACQKLENDKFLTIVPKQGVIIHAITINDAREIYELRAAIESYSAKRAFSNITEDDINYLENSYRKQVEAVEQNDINSFMAEDINFHRYLLNKYGNSQFFSIINNLYDRAFLIGVESCKNSLRLKESLNEHRKIIDCLLKKDKDGFVENVEINILNGYTSLIATYML</sequence>
<evidence type="ECO:0000259" key="4">
    <source>
        <dbReference type="PROSITE" id="PS50949"/>
    </source>
</evidence>
<dbReference type="Gene3D" id="1.10.10.10">
    <property type="entry name" value="Winged helix-like DNA-binding domain superfamily/Winged helix DNA-binding domain"/>
    <property type="match status" value="1"/>
</dbReference>
<dbReference type="SMART" id="SM00895">
    <property type="entry name" value="FCD"/>
    <property type="match status" value="1"/>
</dbReference>
<reference evidence="6" key="1">
    <citation type="submission" date="2016-10" db="EMBL/GenBank/DDBJ databases">
        <authorList>
            <person name="Varghese N."/>
            <person name="Submissions S."/>
        </authorList>
    </citation>
    <scope>NUCLEOTIDE SEQUENCE [LARGE SCALE GENOMIC DNA]</scope>
    <source>
        <strain evidence="6">DSM 13327</strain>
    </source>
</reference>
<dbReference type="OrthoDB" id="389878at2"/>
<dbReference type="SMART" id="SM00345">
    <property type="entry name" value="HTH_GNTR"/>
    <property type="match status" value="1"/>
</dbReference>
<dbReference type="EMBL" id="FOTS01000013">
    <property type="protein sequence ID" value="SFL68029.1"/>
    <property type="molecule type" value="Genomic_DNA"/>
</dbReference>
<gene>
    <name evidence="5" type="ORF">SAMN04490355_101344</name>
</gene>
<evidence type="ECO:0000313" key="5">
    <source>
        <dbReference type="EMBL" id="SFL68029.1"/>
    </source>
</evidence>
<organism evidence="5 6">
    <name type="scientific">Pelosinus propionicus DSM 13327</name>
    <dbReference type="NCBI Taxonomy" id="1123291"/>
    <lineage>
        <taxon>Bacteria</taxon>
        <taxon>Bacillati</taxon>
        <taxon>Bacillota</taxon>
        <taxon>Negativicutes</taxon>
        <taxon>Selenomonadales</taxon>
        <taxon>Sporomusaceae</taxon>
        <taxon>Pelosinus</taxon>
    </lineage>
</organism>
<dbReference type="InterPro" id="IPR036388">
    <property type="entry name" value="WH-like_DNA-bd_sf"/>
</dbReference>
<feature type="domain" description="HTH gntR-type" evidence="4">
    <location>
        <begin position="13"/>
        <end position="80"/>
    </location>
</feature>
<dbReference type="GO" id="GO:0003677">
    <property type="term" value="F:DNA binding"/>
    <property type="evidence" value="ECO:0007669"/>
    <property type="project" value="UniProtKB-KW"/>
</dbReference>
<evidence type="ECO:0000256" key="1">
    <source>
        <dbReference type="ARBA" id="ARBA00023015"/>
    </source>
</evidence>
<proteinExistence type="predicted"/>
<dbReference type="InterPro" id="IPR008920">
    <property type="entry name" value="TF_FadR/GntR_C"/>
</dbReference>
<dbReference type="SUPFAM" id="SSF46785">
    <property type="entry name" value="Winged helix' DNA-binding domain"/>
    <property type="match status" value="1"/>
</dbReference>